<comment type="catalytic activity">
    <reaction evidence="1">
        <text>ATP + protein L-histidine = ADP + protein N-phospho-L-histidine.</text>
        <dbReference type="EC" id="2.7.13.3"/>
    </reaction>
</comment>
<dbReference type="EMBL" id="QKZL01000015">
    <property type="protein sequence ID" value="PZX14194.1"/>
    <property type="molecule type" value="Genomic_DNA"/>
</dbReference>
<dbReference type="Gene3D" id="3.30.565.10">
    <property type="entry name" value="Histidine kinase-like ATPase, C-terminal domain"/>
    <property type="match status" value="1"/>
</dbReference>
<dbReference type="RefSeq" id="WP_170133965.1">
    <property type="nucleotide sequence ID" value="NZ_QKZL01000015.1"/>
</dbReference>
<dbReference type="InterPro" id="IPR035965">
    <property type="entry name" value="PAS-like_dom_sf"/>
</dbReference>
<dbReference type="SMART" id="SM00065">
    <property type="entry name" value="GAF"/>
    <property type="match status" value="1"/>
</dbReference>
<accession>A0A2W7NBU2</accession>
<dbReference type="Gene3D" id="3.30.450.40">
    <property type="match status" value="1"/>
</dbReference>
<dbReference type="Pfam" id="PF01590">
    <property type="entry name" value="GAF"/>
    <property type="match status" value="1"/>
</dbReference>
<dbReference type="PANTHER" id="PTHR41523:SF8">
    <property type="entry name" value="ETHYLENE RESPONSE SENSOR PROTEIN"/>
    <property type="match status" value="1"/>
</dbReference>
<keyword evidence="4" id="KW-0808">Transferase</keyword>
<dbReference type="SUPFAM" id="SSF55781">
    <property type="entry name" value="GAF domain-like"/>
    <property type="match status" value="1"/>
</dbReference>
<keyword evidence="10" id="KW-1185">Reference proteome</keyword>
<dbReference type="InterPro" id="IPR003018">
    <property type="entry name" value="GAF"/>
</dbReference>
<dbReference type="InterPro" id="IPR029016">
    <property type="entry name" value="GAF-like_dom_sf"/>
</dbReference>
<dbReference type="InterPro" id="IPR011102">
    <property type="entry name" value="Sig_transdc_His_kinase_HWE"/>
</dbReference>
<dbReference type="Proteomes" id="UP000248916">
    <property type="component" value="Unassembled WGS sequence"/>
</dbReference>
<dbReference type="InterPro" id="IPR013656">
    <property type="entry name" value="PAS_4"/>
</dbReference>
<keyword evidence="6 9" id="KW-0418">Kinase</keyword>
<feature type="domain" description="PAS" evidence="8">
    <location>
        <begin position="220"/>
        <end position="255"/>
    </location>
</feature>
<proteinExistence type="predicted"/>
<comment type="caution">
    <text evidence="9">The sequence shown here is derived from an EMBL/GenBank/DDBJ whole genome shotgun (WGS) entry which is preliminary data.</text>
</comment>
<reference evidence="9 10" key="1">
    <citation type="submission" date="2018-06" db="EMBL/GenBank/DDBJ databases">
        <title>Genomic Encyclopedia of Archaeal and Bacterial Type Strains, Phase II (KMG-II): from individual species to whole genera.</title>
        <authorList>
            <person name="Goeker M."/>
        </authorList>
    </citation>
    <scope>NUCLEOTIDE SEQUENCE [LARGE SCALE GENOMIC DNA]</scope>
    <source>
        <strain evidence="9 10">DSM 22009</strain>
    </source>
</reference>
<dbReference type="Gene3D" id="3.30.450.20">
    <property type="entry name" value="PAS domain"/>
    <property type="match status" value="1"/>
</dbReference>
<dbReference type="SMART" id="SM00911">
    <property type="entry name" value="HWE_HK"/>
    <property type="match status" value="1"/>
</dbReference>
<dbReference type="GO" id="GO:0004673">
    <property type="term" value="F:protein histidine kinase activity"/>
    <property type="evidence" value="ECO:0007669"/>
    <property type="project" value="UniProtKB-EC"/>
</dbReference>
<evidence type="ECO:0000256" key="2">
    <source>
        <dbReference type="ARBA" id="ARBA00012438"/>
    </source>
</evidence>
<keyword evidence="5" id="KW-0547">Nucleotide-binding</keyword>
<name>A0A2W7NBU2_9RHOB</name>
<evidence type="ECO:0000256" key="1">
    <source>
        <dbReference type="ARBA" id="ARBA00000085"/>
    </source>
</evidence>
<protein>
    <recommendedName>
        <fullName evidence="2">histidine kinase</fullName>
        <ecNumber evidence="2">2.7.13.3</ecNumber>
    </recommendedName>
</protein>
<keyword evidence="7" id="KW-0067">ATP-binding</keyword>
<organism evidence="9 10">
    <name type="scientific">Palleronia aestuarii</name>
    <dbReference type="NCBI Taxonomy" id="568105"/>
    <lineage>
        <taxon>Bacteria</taxon>
        <taxon>Pseudomonadati</taxon>
        <taxon>Pseudomonadota</taxon>
        <taxon>Alphaproteobacteria</taxon>
        <taxon>Rhodobacterales</taxon>
        <taxon>Roseobacteraceae</taxon>
        <taxon>Palleronia</taxon>
    </lineage>
</organism>
<evidence type="ECO:0000256" key="6">
    <source>
        <dbReference type="ARBA" id="ARBA00022777"/>
    </source>
</evidence>
<evidence type="ECO:0000256" key="3">
    <source>
        <dbReference type="ARBA" id="ARBA00022553"/>
    </source>
</evidence>
<evidence type="ECO:0000256" key="5">
    <source>
        <dbReference type="ARBA" id="ARBA00022741"/>
    </source>
</evidence>
<dbReference type="GO" id="GO:0005524">
    <property type="term" value="F:ATP binding"/>
    <property type="evidence" value="ECO:0007669"/>
    <property type="project" value="UniProtKB-KW"/>
</dbReference>
<keyword evidence="3" id="KW-0597">Phosphoprotein</keyword>
<evidence type="ECO:0000256" key="7">
    <source>
        <dbReference type="ARBA" id="ARBA00022840"/>
    </source>
</evidence>
<gene>
    <name evidence="9" type="ORF">LX81_02993</name>
</gene>
<dbReference type="InterPro" id="IPR036890">
    <property type="entry name" value="HATPase_C_sf"/>
</dbReference>
<evidence type="ECO:0000313" key="10">
    <source>
        <dbReference type="Proteomes" id="UP000248916"/>
    </source>
</evidence>
<dbReference type="EC" id="2.7.13.3" evidence="2"/>
<dbReference type="SUPFAM" id="SSF55785">
    <property type="entry name" value="PYP-like sensor domain (PAS domain)"/>
    <property type="match status" value="1"/>
</dbReference>
<sequence length="529" mass="59159">MEADHKVGSVDRRIEGDGSHEILAPDLMHAIRQIERLRPEEGDPGGIMGAGRLRVLQDTGLLNDTVEDIFERAVTFARRITGSKVSLFSLVDADRQINKAQEGLKAPPELKRQMPLTHSFCKHVVTSRSTLVIPDARTDPRVQENPSIRDLGIVGYLGVPIAAPGGEVLGALCAIEPEPRDWTDADVQSMQDIAVGIESEIALRLESSIRRELYARVLSEQRRLKTVLESTSDSVFQIDREWIVTYANSRTKDLVKDEPRFVGVDLRDFLKGEGDAFLDAYRTAFRTRKAGAIVSFYAPYDAWYEARYFPIDDGMIIFFRNFSDQKAEETTRLVMFRELHHRIRNNFTLLNGMVSLTARSSTSLAEMRQALLGRIASMARTHELISPDLETSEDRQIPFEAILRAEIEPFDGPEHSRTSLTGAAFSVGPETAKCFSLILHEWATNASKYGAFSSSSGKLEVDWSQTDERLELSWSESGLANIQIPTREGFGSTLTRTIVVSNLDGTLDRNWQGDGLKMIVSMPIDPLIN</sequence>
<dbReference type="PANTHER" id="PTHR41523">
    <property type="entry name" value="TWO-COMPONENT SYSTEM SENSOR PROTEIN"/>
    <property type="match status" value="1"/>
</dbReference>
<evidence type="ECO:0000256" key="4">
    <source>
        <dbReference type="ARBA" id="ARBA00022679"/>
    </source>
</evidence>
<dbReference type="Pfam" id="PF07536">
    <property type="entry name" value="HWE_HK"/>
    <property type="match status" value="1"/>
</dbReference>
<dbReference type="AlphaFoldDB" id="A0A2W7NBU2"/>
<evidence type="ECO:0000259" key="8">
    <source>
        <dbReference type="PROSITE" id="PS50112"/>
    </source>
</evidence>
<dbReference type="InterPro" id="IPR000014">
    <property type="entry name" value="PAS"/>
</dbReference>
<dbReference type="PROSITE" id="PS50112">
    <property type="entry name" value="PAS"/>
    <property type="match status" value="1"/>
</dbReference>
<evidence type="ECO:0000313" key="9">
    <source>
        <dbReference type="EMBL" id="PZX14194.1"/>
    </source>
</evidence>
<dbReference type="Pfam" id="PF08448">
    <property type="entry name" value="PAS_4"/>
    <property type="match status" value="1"/>
</dbReference>